<proteinExistence type="predicted"/>
<organism evidence="1 2">
    <name type="scientific">Paenibacillus vini</name>
    <dbReference type="NCBI Taxonomy" id="1476024"/>
    <lineage>
        <taxon>Bacteria</taxon>
        <taxon>Bacillati</taxon>
        <taxon>Bacillota</taxon>
        <taxon>Bacilli</taxon>
        <taxon>Bacillales</taxon>
        <taxon>Paenibacillaceae</taxon>
        <taxon>Paenibacillus</taxon>
    </lineage>
</organism>
<name>A0ABQ4MAU7_9BACL</name>
<protein>
    <recommendedName>
        <fullName evidence="3">Phage holin</fullName>
    </recommendedName>
</protein>
<keyword evidence="2" id="KW-1185">Reference proteome</keyword>
<dbReference type="Proteomes" id="UP000679992">
    <property type="component" value="Unassembled WGS sequence"/>
</dbReference>
<evidence type="ECO:0008006" key="3">
    <source>
        <dbReference type="Google" id="ProtNLM"/>
    </source>
</evidence>
<comment type="caution">
    <text evidence="1">The sequence shown here is derived from an EMBL/GenBank/DDBJ whole genome shotgun (WGS) entry which is preliminary data.</text>
</comment>
<dbReference type="InterPro" id="IPR010026">
    <property type="entry name" value="Phage_holin_LL-H"/>
</dbReference>
<dbReference type="Pfam" id="PF09682">
    <property type="entry name" value="Phage_holin_6_1"/>
    <property type="match status" value="1"/>
</dbReference>
<reference evidence="1 2" key="1">
    <citation type="submission" date="2021-03" db="EMBL/GenBank/DDBJ databases">
        <title>Antimicrobial resistance genes in bacteria isolated from Japanese honey, and their potential for conferring macrolide and lincosamide resistance in the American foulbrood pathogen Paenibacillus larvae.</title>
        <authorList>
            <person name="Okamoto M."/>
            <person name="Kumagai M."/>
            <person name="Kanamori H."/>
            <person name="Takamatsu D."/>
        </authorList>
    </citation>
    <scope>NUCLEOTIDE SEQUENCE [LARGE SCALE GENOMIC DNA]</scope>
    <source>
        <strain evidence="1 2">J42TS3</strain>
    </source>
</reference>
<sequence>MIAAVITTFVVPYIRSKTTEQQRQQIAAWTRIAVAAAEQIYNGPGRGDEKKRYVLDFLAARGYTVDTDAINALIEAAVHELGAV</sequence>
<accession>A0ABQ4MAU7</accession>
<dbReference type="EMBL" id="BOSL01000006">
    <property type="protein sequence ID" value="GIP53100.1"/>
    <property type="molecule type" value="Genomic_DNA"/>
</dbReference>
<evidence type="ECO:0000313" key="2">
    <source>
        <dbReference type="Proteomes" id="UP000679992"/>
    </source>
</evidence>
<gene>
    <name evidence="1" type="ORF">J42TS3_21350</name>
</gene>
<evidence type="ECO:0000313" key="1">
    <source>
        <dbReference type="EMBL" id="GIP53100.1"/>
    </source>
</evidence>